<reference evidence="1 2" key="1">
    <citation type="submission" date="2018-06" db="EMBL/GenBank/DDBJ databases">
        <title>Genomic Encyclopedia of Archaeal and Bacterial Type Strains, Phase II (KMG-II): from individual species to whole genera.</title>
        <authorList>
            <person name="Goeker M."/>
        </authorList>
    </citation>
    <scope>NUCLEOTIDE SEQUENCE [LARGE SCALE GENOMIC DNA]</scope>
    <source>
        <strain evidence="1 2">DSM 13087</strain>
    </source>
</reference>
<proteinExistence type="predicted"/>
<organism evidence="1 2">
    <name type="scientific">Roseinatronobacter thiooxidans</name>
    <dbReference type="NCBI Taxonomy" id="121821"/>
    <lineage>
        <taxon>Bacteria</taxon>
        <taxon>Pseudomonadati</taxon>
        <taxon>Pseudomonadota</taxon>
        <taxon>Alphaproteobacteria</taxon>
        <taxon>Rhodobacterales</taxon>
        <taxon>Paracoccaceae</taxon>
        <taxon>Roseinatronobacter</taxon>
    </lineage>
</organism>
<dbReference type="Proteomes" id="UP000249364">
    <property type="component" value="Unassembled WGS sequence"/>
</dbReference>
<evidence type="ECO:0000313" key="2">
    <source>
        <dbReference type="Proteomes" id="UP000249364"/>
    </source>
</evidence>
<evidence type="ECO:0000313" key="1">
    <source>
        <dbReference type="EMBL" id="PZX38287.1"/>
    </source>
</evidence>
<comment type="caution">
    <text evidence="1">The sequence shown here is derived from an EMBL/GenBank/DDBJ whole genome shotgun (WGS) entry which is preliminary data.</text>
</comment>
<name>A0A2W7Q276_9RHOB</name>
<keyword evidence="2" id="KW-1185">Reference proteome</keyword>
<dbReference type="AlphaFoldDB" id="A0A2W7Q276"/>
<accession>A0A2W7Q276</accession>
<protein>
    <submittedName>
        <fullName evidence="1">Uncharacterized protein</fullName>
    </submittedName>
</protein>
<dbReference type="EMBL" id="QKZQ01000017">
    <property type="protein sequence ID" value="PZX38287.1"/>
    <property type="molecule type" value="Genomic_DNA"/>
</dbReference>
<sequence>MVVCVDVGRYIVPAISISKLTPILFKLGDSSKSHTACFSLFQATRMLDDLITFPAVCVKIGVYWYCSGWRRPTLLIESAARRMDSKSYFACRDLLFRKTSIAFQNPIDDGGRKFIIAGLPSQVMCAYFGCCQGCF</sequence>
<gene>
    <name evidence="1" type="ORF">LY56_02990</name>
</gene>